<evidence type="ECO:0000313" key="4">
    <source>
        <dbReference type="Proteomes" id="UP001239445"/>
    </source>
</evidence>
<dbReference type="InterPro" id="IPR027417">
    <property type="entry name" value="P-loop_NTPase"/>
</dbReference>
<dbReference type="GO" id="GO:0016887">
    <property type="term" value="F:ATP hydrolysis activity"/>
    <property type="evidence" value="ECO:0007669"/>
    <property type="project" value="InterPro"/>
</dbReference>
<dbReference type="SUPFAM" id="SSF52540">
    <property type="entry name" value="P-loop containing nucleoside triphosphate hydrolases"/>
    <property type="match status" value="1"/>
</dbReference>
<accession>A0AAJ0B525</accession>
<protein>
    <submittedName>
        <fullName evidence="3">Mitochondrial sorting</fullName>
    </submittedName>
</protein>
<dbReference type="Proteomes" id="UP001239445">
    <property type="component" value="Unassembled WGS sequence"/>
</dbReference>
<feature type="compositionally biased region" description="Acidic residues" evidence="1">
    <location>
        <begin position="95"/>
        <end position="126"/>
    </location>
</feature>
<dbReference type="PANTHER" id="PTHR46411">
    <property type="entry name" value="FAMILY ATPASE, PUTATIVE-RELATED"/>
    <property type="match status" value="1"/>
</dbReference>
<reference evidence="3" key="1">
    <citation type="submission" date="2023-06" db="EMBL/GenBank/DDBJ databases">
        <title>Genome-scale phylogeny and comparative genomics of the fungal order Sordariales.</title>
        <authorList>
            <consortium name="Lawrence Berkeley National Laboratory"/>
            <person name="Hensen N."/>
            <person name="Bonometti L."/>
            <person name="Westerberg I."/>
            <person name="Brannstrom I.O."/>
            <person name="Guillou S."/>
            <person name="Cros-Aarteil S."/>
            <person name="Calhoun S."/>
            <person name="Haridas S."/>
            <person name="Kuo A."/>
            <person name="Mondo S."/>
            <person name="Pangilinan J."/>
            <person name="Riley R."/>
            <person name="Labutti K."/>
            <person name="Andreopoulos B."/>
            <person name="Lipzen A."/>
            <person name="Chen C."/>
            <person name="Yanf M."/>
            <person name="Daum C."/>
            <person name="Ng V."/>
            <person name="Clum A."/>
            <person name="Steindorff A."/>
            <person name="Ohm R."/>
            <person name="Martin F."/>
            <person name="Silar P."/>
            <person name="Natvig D."/>
            <person name="Lalanne C."/>
            <person name="Gautier V."/>
            <person name="Ament-Velasquez S.L."/>
            <person name="Kruys A."/>
            <person name="Hutchinson M.I."/>
            <person name="Powell A.J."/>
            <person name="Barry K."/>
            <person name="Miller A.N."/>
            <person name="Grigoriev I.V."/>
            <person name="Debuchy R."/>
            <person name="Gladieux P."/>
            <person name="Thoren M.H."/>
            <person name="Johannesson H."/>
        </authorList>
    </citation>
    <scope>NUCLEOTIDE SEQUENCE</scope>
    <source>
        <strain evidence="3">PSN4</strain>
    </source>
</reference>
<gene>
    <name evidence="3" type="ORF">QBC47DRAFT_394472</name>
</gene>
<dbReference type="AlphaFoldDB" id="A0AAJ0B525"/>
<dbReference type="Pfam" id="PF00004">
    <property type="entry name" value="AAA"/>
    <property type="match status" value="1"/>
</dbReference>
<evidence type="ECO:0000259" key="2">
    <source>
        <dbReference type="SMART" id="SM00382"/>
    </source>
</evidence>
<comment type="caution">
    <text evidence="3">The sequence shown here is derived from an EMBL/GenBank/DDBJ whole genome shotgun (WGS) entry which is preliminary data.</text>
</comment>
<proteinExistence type="predicted"/>
<dbReference type="Pfam" id="PF22942">
    <property type="entry name" value="DUF7025"/>
    <property type="match status" value="1"/>
</dbReference>
<evidence type="ECO:0000313" key="3">
    <source>
        <dbReference type="EMBL" id="KAK1750307.1"/>
    </source>
</evidence>
<keyword evidence="4" id="KW-1185">Reference proteome</keyword>
<evidence type="ECO:0000256" key="1">
    <source>
        <dbReference type="SAM" id="MobiDB-lite"/>
    </source>
</evidence>
<feature type="compositionally biased region" description="Basic residues" evidence="1">
    <location>
        <begin position="62"/>
        <end position="89"/>
    </location>
</feature>
<feature type="domain" description="AAA+ ATPase" evidence="2">
    <location>
        <begin position="544"/>
        <end position="671"/>
    </location>
</feature>
<dbReference type="InterPro" id="IPR003959">
    <property type="entry name" value="ATPase_AAA_core"/>
</dbReference>
<dbReference type="GO" id="GO:0005524">
    <property type="term" value="F:ATP binding"/>
    <property type="evidence" value="ECO:0007669"/>
    <property type="project" value="InterPro"/>
</dbReference>
<feature type="region of interest" description="Disordered" evidence="1">
    <location>
        <begin position="48"/>
        <end position="134"/>
    </location>
</feature>
<organism evidence="3 4">
    <name type="scientific">Echria macrotheca</name>
    <dbReference type="NCBI Taxonomy" id="438768"/>
    <lineage>
        <taxon>Eukaryota</taxon>
        <taxon>Fungi</taxon>
        <taxon>Dikarya</taxon>
        <taxon>Ascomycota</taxon>
        <taxon>Pezizomycotina</taxon>
        <taxon>Sordariomycetes</taxon>
        <taxon>Sordariomycetidae</taxon>
        <taxon>Sordariales</taxon>
        <taxon>Schizotheciaceae</taxon>
        <taxon>Echria</taxon>
    </lineage>
</organism>
<dbReference type="CDD" id="cd19481">
    <property type="entry name" value="RecA-like_protease"/>
    <property type="match status" value="1"/>
</dbReference>
<name>A0AAJ0B525_9PEZI</name>
<dbReference type="InterPro" id="IPR054289">
    <property type="entry name" value="DUF7025"/>
</dbReference>
<dbReference type="EMBL" id="MU839848">
    <property type="protein sequence ID" value="KAK1750307.1"/>
    <property type="molecule type" value="Genomic_DNA"/>
</dbReference>
<dbReference type="Gene3D" id="3.40.50.300">
    <property type="entry name" value="P-loop containing nucleotide triphosphate hydrolases"/>
    <property type="match status" value="1"/>
</dbReference>
<dbReference type="InterPro" id="IPR003593">
    <property type="entry name" value="AAA+_ATPase"/>
</dbReference>
<dbReference type="PANTHER" id="PTHR46411:SF3">
    <property type="entry name" value="AAA+ ATPASE DOMAIN-CONTAINING PROTEIN"/>
    <property type="match status" value="1"/>
</dbReference>
<sequence>MTANADAKALEPVAVTIASTNGEHATTNGENASTNTDTVVPVTRCCHCTCKDTHPETNGTKSKSKSKSKSKKSKSKSKKSKKSKRKSKSKKDESSDSESDSSSESESESEAEDGEETKDEDGDEKADEEKKVLAPIGSVSEIKNIYRSPKDDDGNWTWVDKYPEDVEEAAENAETETFAVLVRNVKSNDSRKKLEAHSIVIQSPWLKKALSEILDEYPGVAPELERLEFEAPFKPFVHRWQELVKYREREDLEDKTKEHLKLLYDTLQYEIGDSIKAFEDYVKNSVITFKHLWMIFQPGKPVVAMYKGPLTAFELAETEYMSNNCGSFLRTKCDCVDYGGKNFGRYQEIIDIPEFIGTKKITSLSVYPLVFHAKRDEVVETLTKRGQLFESLAGHHYKSYSGKAITWDREGKEVPIQVSGRIIIDIDSFNRFSPYYNTRYLSDWSAKDLERLGKYKDEHGLNDKGEFRLTPYHHLLARSRTRGYSLKLKKWLDFYIEQVAEITWNNNAFDKLVLPADQKELILAFSESQLEGSTFDDVISGKGKGIICLLSGPPGVGKTLTAEAVAENLKAPLYSLGSGDVGSDPWEVERTLQSILELVARWNAILLLDECDVFLEARSTHDLERNKVVSIFLRTLEYYEGIMFMTTNRIDNIDAAFQSRIHVSLEYPDLTSAARRSIWKNFLRGATIKSGLTDGDIEQLSELKLNGRQIKNVLKTAQLLAARRKSPTLDKKFIDTVLAIEKKRPGAPSTLTHYL</sequence>
<dbReference type="SMART" id="SM00382">
    <property type="entry name" value="AAA"/>
    <property type="match status" value="1"/>
</dbReference>